<dbReference type="STRING" id="401625.A0A0P1BLE5"/>
<evidence type="ECO:0000313" key="13">
    <source>
        <dbReference type="Proteomes" id="UP000054845"/>
    </source>
</evidence>
<protein>
    <submittedName>
        <fullName evidence="12">Sugar transporter stl1</fullName>
    </submittedName>
</protein>
<dbReference type="Proteomes" id="UP000054845">
    <property type="component" value="Unassembled WGS sequence"/>
</dbReference>
<dbReference type="Pfam" id="PF00083">
    <property type="entry name" value="Sugar_tr"/>
    <property type="match status" value="1"/>
</dbReference>
<feature type="transmembrane region" description="Helical" evidence="10">
    <location>
        <begin position="499"/>
        <end position="524"/>
    </location>
</feature>
<keyword evidence="12" id="KW-0762">Sugar transport</keyword>
<feature type="transmembrane region" description="Helical" evidence="10">
    <location>
        <begin position="212"/>
        <end position="230"/>
    </location>
</feature>
<evidence type="ECO:0000256" key="7">
    <source>
        <dbReference type="ARBA" id="ARBA00049119"/>
    </source>
</evidence>
<feature type="transmembrane region" description="Helical" evidence="10">
    <location>
        <begin position="272"/>
        <end position="292"/>
    </location>
</feature>
<accession>A0A0P1BLE5</accession>
<proteinExistence type="inferred from homology"/>
<evidence type="ECO:0000256" key="3">
    <source>
        <dbReference type="ARBA" id="ARBA00022448"/>
    </source>
</evidence>
<evidence type="ECO:0000259" key="11">
    <source>
        <dbReference type="PROSITE" id="PS50850"/>
    </source>
</evidence>
<feature type="domain" description="Major facilitator superfamily (MFS) profile" evidence="11">
    <location>
        <begin position="123"/>
        <end position="589"/>
    </location>
</feature>
<feature type="transmembrane region" description="Helical" evidence="10">
    <location>
        <begin position="567"/>
        <end position="585"/>
    </location>
</feature>
<dbReference type="InterPro" id="IPR036259">
    <property type="entry name" value="MFS_trans_sf"/>
</dbReference>
<dbReference type="InterPro" id="IPR003663">
    <property type="entry name" value="Sugar/inositol_transpt"/>
</dbReference>
<evidence type="ECO:0000256" key="6">
    <source>
        <dbReference type="ARBA" id="ARBA00023136"/>
    </source>
</evidence>
<keyword evidence="4 10" id="KW-0812">Transmembrane</keyword>
<feature type="transmembrane region" description="Helical" evidence="10">
    <location>
        <begin position="304"/>
        <end position="325"/>
    </location>
</feature>
<dbReference type="GO" id="GO:0005351">
    <property type="term" value="F:carbohydrate:proton symporter activity"/>
    <property type="evidence" value="ECO:0007669"/>
    <property type="project" value="TreeGrafter"/>
</dbReference>
<dbReference type="SUPFAM" id="SSF103473">
    <property type="entry name" value="MFS general substrate transporter"/>
    <property type="match status" value="1"/>
</dbReference>
<keyword evidence="6 10" id="KW-0472">Membrane</keyword>
<dbReference type="Gene3D" id="1.20.1250.20">
    <property type="entry name" value="MFS general substrate transporter like domains"/>
    <property type="match status" value="1"/>
</dbReference>
<feature type="transmembrane region" description="Helical" evidence="10">
    <location>
        <begin position="433"/>
        <end position="451"/>
    </location>
</feature>
<comment type="subcellular location">
    <subcellularLocation>
        <location evidence="1">Membrane</location>
        <topology evidence="1">Multi-pass membrane protein</topology>
    </subcellularLocation>
</comment>
<feature type="region of interest" description="Disordered" evidence="9">
    <location>
        <begin position="1"/>
        <end position="64"/>
    </location>
</feature>
<feature type="compositionally biased region" description="Low complexity" evidence="9">
    <location>
        <begin position="42"/>
        <end position="52"/>
    </location>
</feature>
<name>A0A0P1BLE5_9BASI</name>
<dbReference type="EMBL" id="CCYA01000254">
    <property type="protein sequence ID" value="CEH17195.1"/>
    <property type="molecule type" value="Genomic_DNA"/>
</dbReference>
<evidence type="ECO:0000256" key="2">
    <source>
        <dbReference type="ARBA" id="ARBA00010992"/>
    </source>
</evidence>
<dbReference type="PANTHER" id="PTHR48022">
    <property type="entry name" value="PLASTIDIC GLUCOSE TRANSPORTER 4"/>
    <property type="match status" value="1"/>
</dbReference>
<dbReference type="PROSITE" id="PS50850">
    <property type="entry name" value="MFS"/>
    <property type="match status" value="1"/>
</dbReference>
<feature type="transmembrane region" description="Helical" evidence="10">
    <location>
        <begin position="395"/>
        <end position="421"/>
    </location>
</feature>
<keyword evidence="5 10" id="KW-1133">Transmembrane helix</keyword>
<dbReference type="InterPro" id="IPR050360">
    <property type="entry name" value="MFS_Sugar_Transporters"/>
</dbReference>
<feature type="transmembrane region" description="Helical" evidence="10">
    <location>
        <begin position="118"/>
        <end position="136"/>
    </location>
</feature>
<reference evidence="12 13" key="1">
    <citation type="submission" date="2014-09" db="EMBL/GenBank/DDBJ databases">
        <authorList>
            <person name="Magalhaes I.L.F."/>
            <person name="Oliveira U."/>
            <person name="Santos F.R."/>
            <person name="Vidigal T.H.D.A."/>
            <person name="Brescovit A.D."/>
            <person name="Santos A.J."/>
        </authorList>
    </citation>
    <scope>NUCLEOTIDE SEQUENCE [LARGE SCALE GENOMIC DNA]</scope>
</reference>
<dbReference type="AlphaFoldDB" id="A0A0P1BLE5"/>
<feature type="compositionally biased region" description="Basic and acidic residues" evidence="9">
    <location>
        <begin position="55"/>
        <end position="64"/>
    </location>
</feature>
<dbReference type="InterPro" id="IPR005828">
    <property type="entry name" value="MFS_sugar_transport-like"/>
</dbReference>
<evidence type="ECO:0000256" key="9">
    <source>
        <dbReference type="SAM" id="MobiDB-lite"/>
    </source>
</evidence>
<evidence type="ECO:0000256" key="10">
    <source>
        <dbReference type="SAM" id="Phobius"/>
    </source>
</evidence>
<evidence type="ECO:0000256" key="8">
    <source>
        <dbReference type="RuleBase" id="RU003346"/>
    </source>
</evidence>
<dbReference type="PANTHER" id="PTHR48022:SF68">
    <property type="entry name" value="MAJOR FACILITATOR SUPERFAMILY (MFS) PROFILE DOMAIN-CONTAINING PROTEIN-RELATED"/>
    <property type="match status" value="1"/>
</dbReference>
<dbReference type="GO" id="GO:0016020">
    <property type="term" value="C:membrane"/>
    <property type="evidence" value="ECO:0007669"/>
    <property type="project" value="UniProtKB-SubCell"/>
</dbReference>
<feature type="transmembrane region" description="Helical" evidence="10">
    <location>
        <begin position="236"/>
        <end position="260"/>
    </location>
</feature>
<feature type="transmembrane region" description="Helical" evidence="10">
    <location>
        <begin position="463"/>
        <end position="487"/>
    </location>
</feature>
<feature type="transmembrane region" description="Helical" evidence="10">
    <location>
        <begin position="179"/>
        <end position="200"/>
    </location>
</feature>
<evidence type="ECO:0000256" key="1">
    <source>
        <dbReference type="ARBA" id="ARBA00004141"/>
    </source>
</evidence>
<evidence type="ECO:0000313" key="12">
    <source>
        <dbReference type="EMBL" id="CEH17195.1"/>
    </source>
</evidence>
<dbReference type="InterPro" id="IPR020846">
    <property type="entry name" value="MFS_dom"/>
</dbReference>
<feature type="transmembrane region" description="Helical" evidence="10">
    <location>
        <begin position="536"/>
        <end position="555"/>
    </location>
</feature>
<dbReference type="PRINTS" id="PR00171">
    <property type="entry name" value="SUGRTRNSPORT"/>
</dbReference>
<dbReference type="OrthoDB" id="2544694at2759"/>
<comment type="catalytic activity">
    <reaction evidence="7">
        <text>myo-inositol(out) + H(+)(out) = myo-inositol(in) + H(+)(in)</text>
        <dbReference type="Rhea" id="RHEA:60364"/>
        <dbReference type="ChEBI" id="CHEBI:15378"/>
        <dbReference type="ChEBI" id="CHEBI:17268"/>
    </reaction>
</comment>
<comment type="similarity">
    <text evidence="2 8">Belongs to the major facilitator superfamily. Sugar transporter (TC 2.A.1.1) family.</text>
</comment>
<dbReference type="NCBIfam" id="TIGR00879">
    <property type="entry name" value="SP"/>
    <property type="match status" value="1"/>
</dbReference>
<keyword evidence="13" id="KW-1185">Reference proteome</keyword>
<sequence length="650" mass="70685">MTDHNTATKAHPAEAGQQLSTQDSPVYEFASQEKRNTLSSEPTTAVTTPPAVLSDDEKALDQDRAGQLHSHGWWTSITHAMGNLPEYNIKNGKKLDGTALNLSIEYNIKNGKKLDGTALNLSIGIIASSAFLMFGYDQGVMSGLLTLNDFQRDLPLMTPDTAGNALCEEPGQCQGSPSIQAAGVAVYQVGCMLGALLVLFYGDGWGRRSSTFWGSLVMILGTIFQAALGGNAATSYALFVLGRVIGGVGNGIVTSTIPTWQSECAKPHQRGMLIMLSGCLIAVGIAISYWVNYGFFFLEGSVRWRFPIMFQSFFTIIVMIGLLWLPDSPRWLMMQGRRAEAVDVIARLAGSSPDNAEVRQEVKSVEEAIRVQTAGGGFKYSELLDRGPSRNLQRATIAILAQFAQQITGINVVTYYLALLLEDSLGRSQQESRLIAGINGTEYALAALIALPLVERSGRRKLMLIGLVGMCACMAAIAGCVSTGTVVDGVPELANGPGIAAVAMIFLYNSFFDVGWLGMTWLYPAEISNLRTRIQVNALSTLMNWASNFLIVMITPPMLASIGYQTYIVFAVFNAALFPMVYFFFPETKGRTLEELDVMFASAKALNKSAVKHSLEMPRLLGEELDRELNKYFESPASARPDEEHGFEGR</sequence>
<evidence type="ECO:0000256" key="5">
    <source>
        <dbReference type="ARBA" id="ARBA00022989"/>
    </source>
</evidence>
<dbReference type="FunFam" id="1.20.1250.20:FF:000061">
    <property type="entry name" value="MFS sugar transporter"/>
    <property type="match status" value="1"/>
</dbReference>
<organism evidence="12 13">
    <name type="scientific">Ceraceosorus bombacis</name>
    <dbReference type="NCBI Taxonomy" id="401625"/>
    <lineage>
        <taxon>Eukaryota</taxon>
        <taxon>Fungi</taxon>
        <taxon>Dikarya</taxon>
        <taxon>Basidiomycota</taxon>
        <taxon>Ustilaginomycotina</taxon>
        <taxon>Exobasidiomycetes</taxon>
        <taxon>Ceraceosorales</taxon>
        <taxon>Ceraceosoraceae</taxon>
        <taxon>Ceraceosorus</taxon>
    </lineage>
</organism>
<evidence type="ECO:0000256" key="4">
    <source>
        <dbReference type="ARBA" id="ARBA00022692"/>
    </source>
</evidence>
<keyword evidence="3 8" id="KW-0813">Transport</keyword>